<dbReference type="Gene3D" id="1.10.287.1080">
    <property type="entry name" value="MazG-like"/>
    <property type="match status" value="1"/>
</dbReference>
<dbReference type="EMBL" id="JAZHOG010000006">
    <property type="protein sequence ID" value="MEJ8568123.1"/>
    <property type="molecule type" value="Genomic_DNA"/>
</dbReference>
<dbReference type="AlphaFoldDB" id="A0AAW9RGY6"/>
<dbReference type="InterPro" id="IPR038019">
    <property type="entry name" value="PRib_AMP_CycHydrolase_sf"/>
</dbReference>
<dbReference type="GO" id="GO:0005524">
    <property type="term" value="F:ATP binding"/>
    <property type="evidence" value="ECO:0007669"/>
    <property type="project" value="UniProtKB-KW"/>
</dbReference>
<evidence type="ECO:0000256" key="9">
    <source>
        <dbReference type="ARBA" id="ARBA00022605"/>
    </source>
</evidence>
<sequence>MLITDPDQFDQLDWDKSGGLLPAIVQHAFDGRVLMQAYMNREALARTLESGRVTFWSRSREQLWTKGETSGNTLTQTAVHADCDRDSLLVLAQPDGPTCHRGSDTCFDEAGDMGYCAPDLAFLARLENLIAQRDRERPPGSYTTELLEEGVRRIAQKVGEEGVETALAAAAGDDRELADESADLLYHLLVLLRARGLPFARIVSTLSDRHG</sequence>
<dbReference type="HAMAP" id="MF_01020">
    <property type="entry name" value="HisE"/>
    <property type="match status" value="1"/>
</dbReference>
<reference evidence="17 18" key="1">
    <citation type="submission" date="2024-02" db="EMBL/GenBank/DDBJ databases">
        <title>A novel Wenzhouxiangellaceae bacterium, isolated from coastal sediments.</title>
        <authorList>
            <person name="Du Z.-J."/>
            <person name="Ye Y.-Q."/>
            <person name="Zhang X.-Y."/>
        </authorList>
    </citation>
    <scope>NUCLEOTIDE SEQUENCE [LARGE SCALE GENOMIC DNA]</scope>
    <source>
        <strain evidence="17 18">CH-27</strain>
    </source>
</reference>
<evidence type="ECO:0000256" key="1">
    <source>
        <dbReference type="ARBA" id="ARBA00000024"/>
    </source>
</evidence>
<dbReference type="GO" id="GO:0004635">
    <property type="term" value="F:phosphoribosyl-AMP cyclohydrolase activity"/>
    <property type="evidence" value="ECO:0007669"/>
    <property type="project" value="UniProtKB-UniRule"/>
</dbReference>
<keyword evidence="18" id="KW-1185">Reference proteome</keyword>
<dbReference type="InterPro" id="IPR002496">
    <property type="entry name" value="PRib_AMP_CycHydrolase_dom"/>
</dbReference>
<gene>
    <name evidence="15 17" type="primary">hisIE</name>
    <name evidence="15" type="synonym">hisI</name>
    <name evidence="17" type="ORF">V3330_10840</name>
</gene>
<dbReference type="InterPro" id="IPR023019">
    <property type="entry name" value="His_synth_HisIE"/>
</dbReference>
<comment type="catalytic activity">
    <reaction evidence="1 15">
        <text>1-(5-phospho-beta-D-ribosyl)-5'-AMP + H2O = 1-(5-phospho-beta-D-ribosyl)-5-[(5-phospho-beta-D-ribosylamino)methylideneamino]imidazole-4-carboxamide</text>
        <dbReference type="Rhea" id="RHEA:20049"/>
        <dbReference type="ChEBI" id="CHEBI:15377"/>
        <dbReference type="ChEBI" id="CHEBI:58435"/>
        <dbReference type="ChEBI" id="CHEBI:59457"/>
        <dbReference type="EC" id="3.5.4.19"/>
    </reaction>
</comment>
<comment type="subcellular location">
    <subcellularLocation>
        <location evidence="3 15">Cytoplasm</location>
    </subcellularLocation>
</comment>
<name>A0AAW9RGY6_9GAMM</name>
<evidence type="ECO:0000256" key="8">
    <source>
        <dbReference type="ARBA" id="ARBA00022490"/>
    </source>
</evidence>
<dbReference type="SUPFAM" id="SSF141734">
    <property type="entry name" value="HisI-like"/>
    <property type="match status" value="1"/>
</dbReference>
<comment type="similarity">
    <text evidence="6 15">In the C-terminal section; belongs to the PRA-PH family.</text>
</comment>
<evidence type="ECO:0000256" key="14">
    <source>
        <dbReference type="ARBA" id="ARBA00023268"/>
    </source>
</evidence>
<dbReference type="InterPro" id="IPR021130">
    <property type="entry name" value="PRib-ATP_PPHydrolase-like"/>
</dbReference>
<dbReference type="PANTHER" id="PTHR42945">
    <property type="entry name" value="HISTIDINE BIOSYNTHESIS BIFUNCTIONAL PROTEIN"/>
    <property type="match status" value="1"/>
</dbReference>
<keyword evidence="12 15" id="KW-0067">ATP-binding</keyword>
<accession>A0AAW9RGY6</accession>
<keyword evidence="14 15" id="KW-0511">Multifunctional enzyme</keyword>
<evidence type="ECO:0000256" key="3">
    <source>
        <dbReference type="ARBA" id="ARBA00004496"/>
    </source>
</evidence>
<dbReference type="NCBIfam" id="NF000768">
    <property type="entry name" value="PRK00051.1"/>
    <property type="match status" value="1"/>
</dbReference>
<evidence type="ECO:0000313" key="18">
    <source>
        <dbReference type="Proteomes" id="UP001359886"/>
    </source>
</evidence>
<comment type="caution">
    <text evidence="17">The sequence shown here is derived from an EMBL/GenBank/DDBJ whole genome shotgun (WGS) entry which is preliminary data.</text>
</comment>
<feature type="domain" description="Phosphoribosyl-AMP cyclohydrolase" evidence="16">
    <location>
        <begin position="35"/>
        <end position="107"/>
    </location>
</feature>
<organism evidence="17 18">
    <name type="scientific">Elongatibacter sediminis</name>
    <dbReference type="NCBI Taxonomy" id="3119006"/>
    <lineage>
        <taxon>Bacteria</taxon>
        <taxon>Pseudomonadati</taxon>
        <taxon>Pseudomonadota</taxon>
        <taxon>Gammaproteobacteria</taxon>
        <taxon>Chromatiales</taxon>
        <taxon>Wenzhouxiangellaceae</taxon>
        <taxon>Elongatibacter</taxon>
    </lineage>
</organism>
<comment type="pathway">
    <text evidence="5 15">Amino-acid biosynthesis; L-histidine biosynthesis; L-histidine from 5-phospho-alpha-D-ribose 1-diphosphate: step 2/9.</text>
</comment>
<dbReference type="EC" id="3.6.1.31" evidence="15"/>
<dbReference type="HAMAP" id="MF_01019">
    <property type="entry name" value="HisIE"/>
    <property type="match status" value="1"/>
</dbReference>
<dbReference type="EC" id="3.5.4.19" evidence="15"/>
<keyword evidence="10 15" id="KW-0547">Nucleotide-binding</keyword>
<evidence type="ECO:0000256" key="6">
    <source>
        <dbReference type="ARBA" id="ARBA00007731"/>
    </source>
</evidence>
<evidence type="ECO:0000256" key="13">
    <source>
        <dbReference type="ARBA" id="ARBA00023102"/>
    </source>
</evidence>
<comment type="similarity">
    <text evidence="7 15">In the N-terminal section; belongs to the PRA-CH family.</text>
</comment>
<dbReference type="InterPro" id="IPR008179">
    <property type="entry name" value="HisE"/>
</dbReference>
<dbReference type="FunFam" id="3.10.20.810:FF:000001">
    <property type="entry name" value="Histidine biosynthesis bifunctional protein HisIE"/>
    <property type="match status" value="1"/>
</dbReference>
<keyword evidence="8 15" id="KW-0963">Cytoplasm</keyword>
<evidence type="ECO:0000256" key="10">
    <source>
        <dbReference type="ARBA" id="ARBA00022741"/>
    </source>
</evidence>
<dbReference type="Pfam" id="PF01503">
    <property type="entry name" value="PRA-PH"/>
    <property type="match status" value="1"/>
</dbReference>
<dbReference type="Proteomes" id="UP001359886">
    <property type="component" value="Unassembled WGS sequence"/>
</dbReference>
<evidence type="ECO:0000256" key="4">
    <source>
        <dbReference type="ARBA" id="ARBA00005169"/>
    </source>
</evidence>
<evidence type="ECO:0000256" key="5">
    <source>
        <dbReference type="ARBA" id="ARBA00005204"/>
    </source>
</evidence>
<evidence type="ECO:0000313" key="17">
    <source>
        <dbReference type="EMBL" id="MEJ8568123.1"/>
    </source>
</evidence>
<evidence type="ECO:0000256" key="15">
    <source>
        <dbReference type="HAMAP-Rule" id="MF_01019"/>
    </source>
</evidence>
<feature type="region of interest" description="Phosphoribosyl-AMP cyclohydrolase" evidence="15">
    <location>
        <begin position="1"/>
        <end position="122"/>
    </location>
</feature>
<evidence type="ECO:0000256" key="7">
    <source>
        <dbReference type="ARBA" id="ARBA00008299"/>
    </source>
</evidence>
<dbReference type="RefSeq" id="WP_354695443.1">
    <property type="nucleotide sequence ID" value="NZ_JAZHOG010000006.1"/>
</dbReference>
<feature type="region of interest" description="Phosphoribosyl-ATP pyrophosphohydrolase" evidence="15">
    <location>
        <begin position="123"/>
        <end position="211"/>
    </location>
</feature>
<dbReference type="Gene3D" id="3.10.20.810">
    <property type="entry name" value="Phosphoribosyl-AMP cyclohydrolase"/>
    <property type="match status" value="1"/>
</dbReference>
<dbReference type="SUPFAM" id="SSF101386">
    <property type="entry name" value="all-alpha NTP pyrophosphatases"/>
    <property type="match status" value="1"/>
</dbReference>
<dbReference type="PANTHER" id="PTHR42945:SF9">
    <property type="entry name" value="HISTIDINE BIOSYNTHESIS BIFUNCTIONAL PROTEIN HISIE"/>
    <property type="match status" value="1"/>
</dbReference>
<keyword evidence="13 15" id="KW-0368">Histidine biosynthesis</keyword>
<keyword evidence="9 15" id="KW-0028">Amino-acid biosynthesis</keyword>
<evidence type="ECO:0000259" key="16">
    <source>
        <dbReference type="Pfam" id="PF01502"/>
    </source>
</evidence>
<comment type="catalytic activity">
    <reaction evidence="2 15">
        <text>1-(5-phospho-beta-D-ribosyl)-ATP + H2O = 1-(5-phospho-beta-D-ribosyl)-5'-AMP + diphosphate + H(+)</text>
        <dbReference type="Rhea" id="RHEA:22828"/>
        <dbReference type="ChEBI" id="CHEBI:15377"/>
        <dbReference type="ChEBI" id="CHEBI:15378"/>
        <dbReference type="ChEBI" id="CHEBI:33019"/>
        <dbReference type="ChEBI" id="CHEBI:59457"/>
        <dbReference type="ChEBI" id="CHEBI:73183"/>
        <dbReference type="EC" id="3.6.1.31"/>
    </reaction>
</comment>
<dbReference type="NCBIfam" id="TIGR03188">
    <property type="entry name" value="histidine_hisI"/>
    <property type="match status" value="1"/>
</dbReference>
<dbReference type="GO" id="GO:0005737">
    <property type="term" value="C:cytoplasm"/>
    <property type="evidence" value="ECO:0007669"/>
    <property type="project" value="UniProtKB-SubCell"/>
</dbReference>
<evidence type="ECO:0000256" key="2">
    <source>
        <dbReference type="ARBA" id="ARBA00001460"/>
    </source>
</evidence>
<protein>
    <recommendedName>
        <fullName evidence="15">Histidine biosynthesis bifunctional protein HisIE</fullName>
    </recommendedName>
    <domain>
        <recommendedName>
            <fullName evidence="15">Phosphoribosyl-AMP cyclohydrolase</fullName>
            <shortName evidence="15">PRA-CH</shortName>
            <ecNumber evidence="15">3.5.4.19</ecNumber>
        </recommendedName>
    </domain>
    <domain>
        <recommendedName>
            <fullName evidence="15">Phosphoribosyl-ATP pyrophosphatase</fullName>
            <shortName evidence="15">PRA-PH</shortName>
            <ecNumber evidence="15">3.6.1.31</ecNumber>
        </recommendedName>
    </domain>
</protein>
<dbReference type="Pfam" id="PF01502">
    <property type="entry name" value="PRA-CH"/>
    <property type="match status" value="1"/>
</dbReference>
<evidence type="ECO:0000256" key="11">
    <source>
        <dbReference type="ARBA" id="ARBA00022801"/>
    </source>
</evidence>
<dbReference type="GO" id="GO:0000105">
    <property type="term" value="P:L-histidine biosynthetic process"/>
    <property type="evidence" value="ECO:0007669"/>
    <property type="project" value="UniProtKB-UniRule"/>
</dbReference>
<proteinExistence type="inferred from homology"/>
<comment type="pathway">
    <text evidence="4 15">Amino-acid biosynthesis; L-histidine biosynthesis; L-histidine from 5-phospho-alpha-D-ribose 1-diphosphate: step 3/9.</text>
</comment>
<dbReference type="GO" id="GO:0004636">
    <property type="term" value="F:phosphoribosyl-ATP diphosphatase activity"/>
    <property type="evidence" value="ECO:0007669"/>
    <property type="project" value="UniProtKB-UniRule"/>
</dbReference>
<dbReference type="NCBIfam" id="NF002747">
    <property type="entry name" value="PRK02759.1"/>
    <property type="match status" value="1"/>
</dbReference>
<evidence type="ECO:0000256" key="12">
    <source>
        <dbReference type="ARBA" id="ARBA00022840"/>
    </source>
</evidence>
<dbReference type="CDD" id="cd11534">
    <property type="entry name" value="NTP-PPase_HisIE_like"/>
    <property type="match status" value="1"/>
</dbReference>
<keyword evidence="11 15" id="KW-0378">Hydrolase</keyword>